<dbReference type="VEuPathDB" id="TrichDB:TRFO_37349"/>
<dbReference type="RefSeq" id="XP_068349598.1">
    <property type="nucleotide sequence ID" value="XM_068511371.1"/>
</dbReference>
<dbReference type="GeneID" id="94846075"/>
<dbReference type="Proteomes" id="UP000179807">
    <property type="component" value="Unassembled WGS sequence"/>
</dbReference>
<keyword evidence="3" id="KW-1185">Reference proteome</keyword>
<protein>
    <submittedName>
        <fullName evidence="2">Uncharacterized protein</fullName>
    </submittedName>
</protein>
<comment type="caution">
    <text evidence="2">The sequence shown here is derived from an EMBL/GenBank/DDBJ whole genome shotgun (WGS) entry which is preliminary data.</text>
</comment>
<accession>A0A1J4JG85</accession>
<feature type="compositionally biased region" description="Polar residues" evidence="1">
    <location>
        <begin position="124"/>
        <end position="150"/>
    </location>
</feature>
<name>A0A1J4JG85_9EUKA</name>
<gene>
    <name evidence="2" type="ORF">TRFO_37349</name>
</gene>
<dbReference type="EMBL" id="MLAK01001174">
    <property type="protein sequence ID" value="OHS96461.1"/>
    <property type="molecule type" value="Genomic_DNA"/>
</dbReference>
<organism evidence="2 3">
    <name type="scientific">Tritrichomonas foetus</name>
    <dbReference type="NCBI Taxonomy" id="1144522"/>
    <lineage>
        <taxon>Eukaryota</taxon>
        <taxon>Metamonada</taxon>
        <taxon>Parabasalia</taxon>
        <taxon>Tritrichomonadida</taxon>
        <taxon>Tritrichomonadidae</taxon>
        <taxon>Tritrichomonas</taxon>
    </lineage>
</organism>
<feature type="compositionally biased region" description="Basic and acidic residues" evidence="1">
    <location>
        <begin position="368"/>
        <end position="394"/>
    </location>
</feature>
<reference evidence="2" key="1">
    <citation type="submission" date="2016-10" db="EMBL/GenBank/DDBJ databases">
        <authorList>
            <person name="Benchimol M."/>
            <person name="Almeida L.G."/>
            <person name="Vasconcelos A.T."/>
            <person name="Perreira-Neves A."/>
            <person name="Rosa I.A."/>
            <person name="Tasca T."/>
            <person name="Bogo M.R."/>
            <person name="de Souza W."/>
        </authorList>
    </citation>
    <scope>NUCLEOTIDE SEQUENCE [LARGE SCALE GENOMIC DNA]</scope>
    <source>
        <strain evidence="2">K</strain>
    </source>
</reference>
<dbReference type="AlphaFoldDB" id="A0A1J4JG85"/>
<proteinExistence type="predicted"/>
<evidence type="ECO:0000313" key="3">
    <source>
        <dbReference type="Proteomes" id="UP000179807"/>
    </source>
</evidence>
<feature type="region of interest" description="Disordered" evidence="1">
    <location>
        <begin position="124"/>
        <end position="214"/>
    </location>
</feature>
<sequence length="416" mass="48417">MSEVGDSLISRLEKFKEITESTLNFNEDLANLLFDELSDIFNKLGYFSHNSNKQSTSERLIFREMLELAMILKVRTKNYKDIKKYYEQLRRLYFGHSDLPESQRMFLLIDLTLLVDLENITKKNSPVISGNDENQNKSSNTNYGNNADKQNSQEKIEPNKEDDRKDGKDDDKENDRKDDKEDDRKDDKEDDKIDGKENDSENTKENNKEQNLNDLWSIEDNKMENLENKLFEFSSSADSFYGNLAQVQKYYGYRKDPYLAYIMRVDECIRLGTIESLFAIQKVSPSVLFDSLIGDIVENVRASTARDILAGGKRADIVRLQKLLHFHRIEDAWNLLRSLGCKVSNNGEVIGPPTNSIINNYDDTDQQETEKKSIKSETKNEKQDYSKEYEENNRKRCKSISRTFMVAKRLLTVNKL</sequence>
<dbReference type="Gene3D" id="1.25.40.990">
    <property type="match status" value="2"/>
</dbReference>
<feature type="region of interest" description="Disordered" evidence="1">
    <location>
        <begin position="354"/>
        <end position="394"/>
    </location>
</feature>
<feature type="compositionally biased region" description="Basic and acidic residues" evidence="1">
    <location>
        <begin position="151"/>
        <end position="208"/>
    </location>
</feature>
<evidence type="ECO:0000256" key="1">
    <source>
        <dbReference type="SAM" id="MobiDB-lite"/>
    </source>
</evidence>
<evidence type="ECO:0000313" key="2">
    <source>
        <dbReference type="EMBL" id="OHS96461.1"/>
    </source>
</evidence>